<dbReference type="AlphaFoldDB" id="A0AAN7NKG5"/>
<reference evidence="1 2" key="1">
    <citation type="journal article" date="2023" name="J. Hered.">
        <title>Chromosome-level genome of the wood stork (Mycteria americana) provides insight into avian chromosome evolution.</title>
        <authorList>
            <person name="Flamio R. Jr."/>
            <person name="Ramstad K.M."/>
        </authorList>
    </citation>
    <scope>NUCLEOTIDE SEQUENCE [LARGE SCALE GENOMIC DNA]</scope>
    <source>
        <strain evidence="1">JAX WOST 10</strain>
    </source>
</reference>
<organism evidence="1 2">
    <name type="scientific">Mycteria americana</name>
    <name type="common">Wood stork</name>
    <dbReference type="NCBI Taxonomy" id="33587"/>
    <lineage>
        <taxon>Eukaryota</taxon>
        <taxon>Metazoa</taxon>
        <taxon>Chordata</taxon>
        <taxon>Craniata</taxon>
        <taxon>Vertebrata</taxon>
        <taxon>Euteleostomi</taxon>
        <taxon>Archelosauria</taxon>
        <taxon>Archosauria</taxon>
        <taxon>Dinosauria</taxon>
        <taxon>Saurischia</taxon>
        <taxon>Theropoda</taxon>
        <taxon>Coelurosauria</taxon>
        <taxon>Aves</taxon>
        <taxon>Neognathae</taxon>
        <taxon>Neoaves</taxon>
        <taxon>Aequornithes</taxon>
        <taxon>Ciconiiformes</taxon>
        <taxon>Ciconiidae</taxon>
        <taxon>Mycteria</taxon>
    </lineage>
</organism>
<dbReference type="Proteomes" id="UP001333110">
    <property type="component" value="Unassembled WGS sequence"/>
</dbReference>
<evidence type="ECO:0000313" key="1">
    <source>
        <dbReference type="EMBL" id="KAK4817807.1"/>
    </source>
</evidence>
<sequence>MVRHGNRLPREVVDAPSLETFKVRLDGALSNLIQLKMSLLLQGGECTDNKALTRKLEETSAKILRKPRKGKGKRRSKRTAQQMYITRKHLGPPTDKQAFVFPQTRQVPRVRAEVLPKHSCFQGWGGMEAPSCTTKSGSSRSSGLFQNREACQAIPTLGDQPPLPRLDHVTGSRSPTLLYELRPVVL</sequence>
<name>A0AAN7NKG5_MYCAM</name>
<proteinExistence type="predicted"/>
<keyword evidence="2" id="KW-1185">Reference proteome</keyword>
<accession>A0AAN7NKG5</accession>
<gene>
    <name evidence="1" type="ORF">QYF61_027858</name>
</gene>
<comment type="caution">
    <text evidence="1">The sequence shown here is derived from an EMBL/GenBank/DDBJ whole genome shotgun (WGS) entry which is preliminary data.</text>
</comment>
<dbReference type="EMBL" id="JAUNZN010000008">
    <property type="protein sequence ID" value="KAK4817807.1"/>
    <property type="molecule type" value="Genomic_DNA"/>
</dbReference>
<evidence type="ECO:0000313" key="2">
    <source>
        <dbReference type="Proteomes" id="UP001333110"/>
    </source>
</evidence>
<protein>
    <submittedName>
        <fullName evidence="1">Uncharacterized protein</fullName>
    </submittedName>
</protein>